<gene>
    <name evidence="2" type="ORF">CFter6_2912</name>
</gene>
<accession>A0A127PCQ6</accession>
<feature type="compositionally biased region" description="Polar residues" evidence="1">
    <location>
        <begin position="216"/>
        <end position="232"/>
    </location>
</feature>
<feature type="region of interest" description="Disordered" evidence="1">
    <location>
        <begin position="216"/>
        <end position="244"/>
    </location>
</feature>
<dbReference type="PATRIC" id="fig|158899.10.peg.2909"/>
<dbReference type="EMBL" id="CP013232">
    <property type="protein sequence ID" value="AMO95578.1"/>
    <property type="molecule type" value="Genomic_DNA"/>
</dbReference>
<proteinExistence type="predicted"/>
<organism evidence="2">
    <name type="scientific">Collimonas fungivorans</name>
    <dbReference type="NCBI Taxonomy" id="158899"/>
    <lineage>
        <taxon>Bacteria</taxon>
        <taxon>Pseudomonadati</taxon>
        <taxon>Pseudomonadota</taxon>
        <taxon>Betaproteobacteria</taxon>
        <taxon>Burkholderiales</taxon>
        <taxon>Oxalobacteraceae</taxon>
        <taxon>Collimonas</taxon>
    </lineage>
</organism>
<evidence type="ECO:0000313" key="3">
    <source>
        <dbReference type="Proteomes" id="UP000072421"/>
    </source>
</evidence>
<evidence type="ECO:0000256" key="1">
    <source>
        <dbReference type="SAM" id="MobiDB-lite"/>
    </source>
</evidence>
<sequence length="244" mass="26208">MERAQMQNWLKHPAPAAAAHRQTDISDAGKASPGEKLKSRQLVSPVDVSEAKTAVSTKAVELSSSQLAPRMQFAVASKAEAPVAGEQLLPQDLLRQLRQTLTSPLSSRTGFAPRPDSVTQDRQQLLPGSALDGANASDEQRQPLRVHAQWSGRDVQLWLGVDGQAALSSSELMQIVRESRSWLSAQGGRLLSVTCNGQAVYMAPDAGQVESTQTATTIHKQSQPGKSSTSGFSPIYSYFDSQEA</sequence>
<feature type="region of interest" description="Disordered" evidence="1">
    <location>
        <begin position="1"/>
        <end position="50"/>
    </location>
</feature>
<evidence type="ECO:0000313" key="2">
    <source>
        <dbReference type="EMBL" id="AMO95578.1"/>
    </source>
</evidence>
<reference evidence="2 3" key="1">
    <citation type="submission" date="2015-11" db="EMBL/GenBank/DDBJ databases">
        <title>Exploring the genomic traits of fungus-feeding bacterial genus Collimonas.</title>
        <authorList>
            <person name="Song C."/>
            <person name="Schmidt R."/>
            <person name="de Jager V."/>
            <person name="Krzyzanowska D."/>
            <person name="Jongedijk E."/>
            <person name="Cankar K."/>
            <person name="Beekwilder J."/>
            <person name="van Veen A."/>
            <person name="de Boer W."/>
            <person name="van Veen J.A."/>
            <person name="Garbeva P."/>
        </authorList>
    </citation>
    <scope>NUCLEOTIDE SEQUENCE [LARGE SCALE GENOMIC DNA]</scope>
    <source>
        <strain evidence="2 3">Ter6</strain>
    </source>
</reference>
<dbReference type="Proteomes" id="UP000072421">
    <property type="component" value="Chromosome"/>
</dbReference>
<protein>
    <submittedName>
        <fullName evidence="2">Uncharacterized protein</fullName>
    </submittedName>
</protein>
<name>A0A127PCQ6_9BURK</name>
<dbReference type="AlphaFoldDB" id="A0A127PCQ6"/>